<accession>A0A380JP59</accession>
<keyword evidence="2 4" id="KW-0067">ATP-binding</keyword>
<dbReference type="GO" id="GO:0005524">
    <property type="term" value="F:ATP binding"/>
    <property type="evidence" value="ECO:0007669"/>
    <property type="project" value="UniProtKB-KW"/>
</dbReference>
<evidence type="ECO:0000313" key="5">
    <source>
        <dbReference type="Proteomes" id="UP000254461"/>
    </source>
</evidence>
<dbReference type="SMART" id="SM00382">
    <property type="entry name" value="AAA"/>
    <property type="match status" value="1"/>
</dbReference>
<dbReference type="InterPro" id="IPR003439">
    <property type="entry name" value="ABC_transporter-like_ATP-bd"/>
</dbReference>
<dbReference type="AlphaFoldDB" id="A0A380JP59"/>
<feature type="domain" description="ABC transporter" evidence="3">
    <location>
        <begin position="4"/>
        <end position="234"/>
    </location>
</feature>
<dbReference type="PROSITE" id="PS50893">
    <property type="entry name" value="ABC_TRANSPORTER_2"/>
    <property type="match status" value="1"/>
</dbReference>
<dbReference type="InterPro" id="IPR017871">
    <property type="entry name" value="ABC_transporter-like_CS"/>
</dbReference>
<evidence type="ECO:0000256" key="1">
    <source>
        <dbReference type="ARBA" id="ARBA00022741"/>
    </source>
</evidence>
<dbReference type="InterPro" id="IPR027417">
    <property type="entry name" value="P-loop_NTPase"/>
</dbReference>
<protein>
    <submittedName>
        <fullName evidence="4">ABC transporter ATP-binding protein</fullName>
        <ecNumber evidence="4">3.6.3.-</ecNumber>
    </submittedName>
</protein>
<keyword evidence="4" id="KW-0378">Hydrolase</keyword>
<proteinExistence type="predicted"/>
<dbReference type="SUPFAM" id="SSF52540">
    <property type="entry name" value="P-loop containing nucleoside triphosphate hydrolases"/>
    <property type="match status" value="1"/>
</dbReference>
<dbReference type="Gene3D" id="3.40.50.300">
    <property type="entry name" value="P-loop containing nucleotide triphosphate hydrolases"/>
    <property type="match status" value="1"/>
</dbReference>
<dbReference type="PANTHER" id="PTHR43582:SF2">
    <property type="entry name" value="LINEARMYCIN RESISTANCE ATP-BINDING PROTEIN LNRL"/>
    <property type="match status" value="1"/>
</dbReference>
<evidence type="ECO:0000256" key="2">
    <source>
        <dbReference type="ARBA" id="ARBA00022840"/>
    </source>
</evidence>
<dbReference type="Pfam" id="PF00005">
    <property type="entry name" value="ABC_tran"/>
    <property type="match status" value="1"/>
</dbReference>
<dbReference type="PANTHER" id="PTHR43582">
    <property type="entry name" value="LINEARMYCIN RESISTANCE ATP-BINDING PROTEIN LNRL"/>
    <property type="match status" value="1"/>
</dbReference>
<gene>
    <name evidence="4" type="primary">drrA_1</name>
    <name evidence="4" type="ORF">NCTC12092_00474</name>
</gene>
<dbReference type="RefSeq" id="WP_042670189.1">
    <property type="nucleotide sequence ID" value="NZ_LR134273.1"/>
</dbReference>
<name>A0A380JP59_9STRE</name>
<dbReference type="InterPro" id="IPR003593">
    <property type="entry name" value="AAA+_ATPase"/>
</dbReference>
<dbReference type="EC" id="3.6.3.-" evidence="4"/>
<keyword evidence="1" id="KW-0547">Nucleotide-binding</keyword>
<sequence length="307" mass="34414">MSFVELKDVVKVYRGGKKAIDHVSLTIEEGRIYGLLGPNGAGKSTLINAILGLIPLNAGEVTVLQQSYKSIRKISSKIGYVPQDIAVYPDLTAYENVELFGSLYGLKGNKLKEQVLKSLEFVGLKSQASQFPSQFSGGMKRRLNIACALVHSPKLIIFDEPTVGIDPQSRNHILESIRLLNQQGATVIYTTHYMEEVEALCDYIYIMDHGQVIEEGSQAELERRYEADFTKQIMVTVAADQAIDLSDKPNWRLMDNELEAVLLIENEDIGSVVRQLTDAHIAFSEIRHKHLNLEEIFLHLTGKKLRD</sequence>
<organism evidence="4 5">
    <name type="scientific">Streptococcus equi subsp. equi</name>
    <dbReference type="NCBI Taxonomy" id="148942"/>
    <lineage>
        <taxon>Bacteria</taxon>
        <taxon>Bacillati</taxon>
        <taxon>Bacillota</taxon>
        <taxon>Bacilli</taxon>
        <taxon>Lactobacillales</taxon>
        <taxon>Streptococcaceae</taxon>
        <taxon>Streptococcus</taxon>
    </lineage>
</organism>
<evidence type="ECO:0000313" key="4">
    <source>
        <dbReference type="EMBL" id="SUN45391.1"/>
    </source>
</evidence>
<evidence type="ECO:0000259" key="3">
    <source>
        <dbReference type="PROSITE" id="PS50893"/>
    </source>
</evidence>
<dbReference type="EMBL" id="UHFF01000002">
    <property type="protein sequence ID" value="SUN45391.1"/>
    <property type="molecule type" value="Genomic_DNA"/>
</dbReference>
<reference evidence="4 5" key="1">
    <citation type="submission" date="2018-06" db="EMBL/GenBank/DDBJ databases">
        <authorList>
            <consortium name="Pathogen Informatics"/>
            <person name="Doyle S."/>
        </authorList>
    </citation>
    <scope>NUCLEOTIDE SEQUENCE [LARGE SCALE GENOMIC DNA]</scope>
    <source>
        <strain evidence="4 5">NCTC12092</strain>
    </source>
</reference>
<dbReference type="Proteomes" id="UP000254461">
    <property type="component" value="Unassembled WGS sequence"/>
</dbReference>
<dbReference type="GO" id="GO:0016887">
    <property type="term" value="F:ATP hydrolysis activity"/>
    <property type="evidence" value="ECO:0007669"/>
    <property type="project" value="InterPro"/>
</dbReference>
<dbReference type="PROSITE" id="PS00211">
    <property type="entry name" value="ABC_TRANSPORTER_1"/>
    <property type="match status" value="1"/>
</dbReference>